<sequence length="137" mass="15933">MLTALILTGCVDEENIPNEVFFDVTDKELIYKGEIADKFAFGVLSENDTVRCTVRTVFIMENDSLESIKVSTIDDQLYIRIETSPYNNPEWEWYDIENLTKVHEVRFNILGLKKGTYNLLGLRINNIYLNKDNFIIN</sequence>
<evidence type="ECO:0000313" key="1">
    <source>
        <dbReference type="EMBL" id="MPN10121.1"/>
    </source>
</evidence>
<name>A0A645F763_9ZZZZ</name>
<organism evidence="1">
    <name type="scientific">bioreactor metagenome</name>
    <dbReference type="NCBI Taxonomy" id="1076179"/>
    <lineage>
        <taxon>unclassified sequences</taxon>
        <taxon>metagenomes</taxon>
        <taxon>ecological metagenomes</taxon>
    </lineage>
</organism>
<dbReference type="AlphaFoldDB" id="A0A645F763"/>
<reference evidence="1" key="1">
    <citation type="submission" date="2019-08" db="EMBL/GenBank/DDBJ databases">
        <authorList>
            <person name="Kucharzyk K."/>
            <person name="Murdoch R.W."/>
            <person name="Higgins S."/>
            <person name="Loffler F."/>
        </authorList>
    </citation>
    <scope>NUCLEOTIDE SEQUENCE</scope>
</reference>
<protein>
    <submittedName>
        <fullName evidence="1">Uncharacterized protein</fullName>
    </submittedName>
</protein>
<dbReference type="EMBL" id="VSSQ01056263">
    <property type="protein sequence ID" value="MPN10121.1"/>
    <property type="molecule type" value="Genomic_DNA"/>
</dbReference>
<comment type="caution">
    <text evidence="1">The sequence shown here is derived from an EMBL/GenBank/DDBJ whole genome shotgun (WGS) entry which is preliminary data.</text>
</comment>
<gene>
    <name evidence="1" type="ORF">SDC9_157414</name>
</gene>
<accession>A0A645F763</accession>
<proteinExistence type="predicted"/>